<evidence type="ECO:0000256" key="1">
    <source>
        <dbReference type="SAM" id="MobiDB-lite"/>
    </source>
</evidence>
<organism evidence="3 4">
    <name type="scientific">Rhodanobacter lindaniclasticus</name>
    <dbReference type="NCBI Taxonomy" id="75310"/>
    <lineage>
        <taxon>Bacteria</taxon>
        <taxon>Pseudomonadati</taxon>
        <taxon>Pseudomonadota</taxon>
        <taxon>Gammaproteobacteria</taxon>
        <taxon>Lysobacterales</taxon>
        <taxon>Rhodanobacteraceae</taxon>
        <taxon>Rhodanobacter</taxon>
    </lineage>
</organism>
<keyword evidence="2" id="KW-0812">Transmembrane</keyword>
<feature type="transmembrane region" description="Helical" evidence="2">
    <location>
        <begin position="46"/>
        <end position="64"/>
    </location>
</feature>
<comment type="caution">
    <text evidence="3">The sequence shown here is derived from an EMBL/GenBank/DDBJ whole genome shotgun (WGS) entry which is preliminary data.</text>
</comment>
<evidence type="ECO:0000313" key="3">
    <source>
        <dbReference type="EMBL" id="THD04534.1"/>
    </source>
</evidence>
<dbReference type="AlphaFoldDB" id="A0A4S3K9M2"/>
<keyword evidence="2" id="KW-1133">Transmembrane helix</keyword>
<gene>
    <name evidence="3" type="ORF">B1991_17345</name>
</gene>
<feature type="transmembrane region" description="Helical" evidence="2">
    <location>
        <begin position="70"/>
        <end position="94"/>
    </location>
</feature>
<evidence type="ECO:0008006" key="5">
    <source>
        <dbReference type="Google" id="ProtNLM"/>
    </source>
</evidence>
<dbReference type="RefSeq" id="WP_210772165.1">
    <property type="nucleotide sequence ID" value="NZ_MWIO01000074.1"/>
</dbReference>
<keyword evidence="2" id="KW-0472">Membrane</keyword>
<accession>A0A4S3K9M2</accession>
<feature type="compositionally biased region" description="Polar residues" evidence="1">
    <location>
        <begin position="108"/>
        <end position="122"/>
    </location>
</feature>
<reference evidence="3 4" key="1">
    <citation type="submission" date="2017-02" db="EMBL/GenBank/DDBJ databases">
        <title>Whole genome sequencing of Rhodanobacter lindaniclasticus DSM 17932.</title>
        <authorList>
            <person name="Kumar S."/>
            <person name="Patil P."/>
            <person name="Patil P.B."/>
        </authorList>
    </citation>
    <scope>NUCLEOTIDE SEQUENCE [LARGE SCALE GENOMIC DNA]</scope>
    <source>
        <strain evidence="3 4">DSM 17932</strain>
    </source>
</reference>
<protein>
    <recommendedName>
        <fullName evidence="5">Phage tail protein</fullName>
    </recommendedName>
</protein>
<evidence type="ECO:0000256" key="2">
    <source>
        <dbReference type="SAM" id="Phobius"/>
    </source>
</evidence>
<feature type="region of interest" description="Disordered" evidence="1">
    <location>
        <begin position="101"/>
        <end position="122"/>
    </location>
</feature>
<evidence type="ECO:0000313" key="4">
    <source>
        <dbReference type="Proteomes" id="UP000306317"/>
    </source>
</evidence>
<dbReference type="Proteomes" id="UP000306317">
    <property type="component" value="Unassembled WGS sequence"/>
</dbReference>
<keyword evidence="4" id="KW-1185">Reference proteome</keyword>
<name>A0A4S3K9M2_9GAMM</name>
<dbReference type="EMBL" id="MWIO01000074">
    <property type="protein sequence ID" value="THD04534.1"/>
    <property type="molecule type" value="Genomic_DNA"/>
</dbReference>
<proteinExistence type="predicted"/>
<sequence>MRAKDNGVGFAVFRGKENITEDQLNDPVGNDEIRIAPIIMGSKNGGVFNIILGAVLVIVGAWISGMSFGLAAPIGGAMMTAGWGMIIGGVVQLLTPVPHGTKNKSVDNEPSYSFNGAVNTQA</sequence>